<protein>
    <submittedName>
        <fullName evidence="1">Uncharacterized protein</fullName>
    </submittedName>
</protein>
<dbReference type="Proteomes" id="UP000281741">
    <property type="component" value="Chromosome"/>
</dbReference>
<accession>A0AAD0YEA3</accession>
<evidence type="ECO:0000313" key="2">
    <source>
        <dbReference type="EMBL" id="AZA95320.1"/>
    </source>
</evidence>
<name>A0AAD0YEA3_9FLAO</name>
<dbReference type="EMBL" id="CP033915">
    <property type="protein sequence ID" value="AZA86904.1"/>
    <property type="molecule type" value="Genomic_DNA"/>
</dbReference>
<evidence type="ECO:0000313" key="4">
    <source>
        <dbReference type="Proteomes" id="UP000281741"/>
    </source>
</evidence>
<proteinExistence type="predicted"/>
<dbReference type="RefSeq" id="WP_123854316.1">
    <property type="nucleotide sequence ID" value="NZ_CP033912.1"/>
</dbReference>
<dbReference type="Proteomes" id="UP000274073">
    <property type="component" value="Chromosome"/>
</dbReference>
<gene>
    <name evidence="1" type="ORF">EG349_08935</name>
    <name evidence="2" type="ORF">EG353_06985</name>
</gene>
<evidence type="ECO:0000313" key="3">
    <source>
        <dbReference type="Proteomes" id="UP000274073"/>
    </source>
</evidence>
<reference evidence="3 4" key="1">
    <citation type="submission" date="2018-11" db="EMBL/GenBank/DDBJ databases">
        <title>Proposal to divide the Flavobacteriaceae and reorganize its genera based on Amino Acid Identity values calculated from whole genome sequences.</title>
        <authorList>
            <person name="Nicholson A.C."/>
            <person name="Gulvik C.A."/>
            <person name="Whitney A.M."/>
            <person name="Humrighouse B.W."/>
            <person name="Bell M."/>
            <person name="Holmes B."/>
            <person name="Steigerwalt A.G."/>
            <person name="Villarma A."/>
            <person name="Sheth M."/>
            <person name="Batra D."/>
            <person name="Pryor J."/>
            <person name="Bernardet J.-F."/>
            <person name="Hugo C."/>
            <person name="Kampfer P."/>
            <person name="Newman J."/>
            <person name="McQuiston J.R."/>
        </authorList>
    </citation>
    <scope>NUCLEOTIDE SEQUENCE [LARGE SCALE GENOMIC DNA]</scope>
    <source>
        <strain evidence="1 3">G0207</strain>
        <strain evidence="2 4">H5143</strain>
    </source>
</reference>
<dbReference type="EMBL" id="CP033912">
    <property type="protein sequence ID" value="AZA95320.1"/>
    <property type="molecule type" value="Genomic_DNA"/>
</dbReference>
<keyword evidence="4" id="KW-1185">Reference proteome</keyword>
<dbReference type="AlphaFoldDB" id="A0AAD0YEA3"/>
<sequence>MNQILTVLAVLFTFPVTAQDPEKFSKEINEEGIALYHSEMTSWNGTDIFIEHYKNRENIGGYFSYLDEGIPKCIFFSKSQKVIGTISFPANYNPKDAKIDLMERNFTQQETEYFTIRQNALKRLKNDTIFKIYKGTNLNIVPLIRNKIKKVYVLTATSAGNTVIFGNDYLITFDKKDQVKNVEKLHNGMIVQKISDEKTGHTISGMHSHVIKNWQAITPTDICTLMLYQKFTSWESYITVSKKFVSIWNPNNKLMIMKTEDFKGMTEDIFKNKRDKPQTDKTYK</sequence>
<organism evidence="1 3">
    <name type="scientific">Chryseobacterium shandongense</name>
    <dbReference type="NCBI Taxonomy" id="1493872"/>
    <lineage>
        <taxon>Bacteria</taxon>
        <taxon>Pseudomonadati</taxon>
        <taxon>Bacteroidota</taxon>
        <taxon>Flavobacteriia</taxon>
        <taxon>Flavobacteriales</taxon>
        <taxon>Weeksellaceae</taxon>
        <taxon>Chryseobacterium group</taxon>
        <taxon>Chryseobacterium</taxon>
    </lineage>
</organism>
<evidence type="ECO:0000313" key="1">
    <source>
        <dbReference type="EMBL" id="AZA86904.1"/>
    </source>
</evidence>